<feature type="transmembrane region" description="Helical" evidence="7">
    <location>
        <begin position="110"/>
        <end position="133"/>
    </location>
</feature>
<protein>
    <submittedName>
        <fullName evidence="8">APC family permease</fullName>
    </submittedName>
</protein>
<evidence type="ECO:0000256" key="3">
    <source>
        <dbReference type="ARBA" id="ARBA00022692"/>
    </source>
</evidence>
<proteinExistence type="predicted"/>
<dbReference type="Pfam" id="PF13520">
    <property type="entry name" value="AA_permease_2"/>
    <property type="match status" value="1"/>
</dbReference>
<feature type="transmembrane region" description="Helical" evidence="7">
    <location>
        <begin position="455"/>
        <end position="475"/>
    </location>
</feature>
<feature type="transmembrane region" description="Helical" evidence="7">
    <location>
        <begin position="209"/>
        <end position="234"/>
    </location>
</feature>
<name>A0ABY3W6B0_9MICC</name>
<feature type="compositionally biased region" description="Low complexity" evidence="6">
    <location>
        <begin position="10"/>
        <end position="22"/>
    </location>
</feature>
<dbReference type="PANTHER" id="PTHR42770:SF16">
    <property type="entry name" value="AMINO ACID PERMEASE"/>
    <property type="match status" value="1"/>
</dbReference>
<evidence type="ECO:0000256" key="5">
    <source>
        <dbReference type="ARBA" id="ARBA00023136"/>
    </source>
</evidence>
<feature type="transmembrane region" description="Helical" evidence="7">
    <location>
        <begin position="177"/>
        <end position="197"/>
    </location>
</feature>
<feature type="transmembrane region" description="Helical" evidence="7">
    <location>
        <begin position="385"/>
        <end position="412"/>
    </location>
</feature>
<feature type="transmembrane region" description="Helical" evidence="7">
    <location>
        <begin position="148"/>
        <end position="165"/>
    </location>
</feature>
<evidence type="ECO:0000256" key="2">
    <source>
        <dbReference type="ARBA" id="ARBA00022475"/>
    </source>
</evidence>
<evidence type="ECO:0000256" key="1">
    <source>
        <dbReference type="ARBA" id="ARBA00004651"/>
    </source>
</evidence>
<keyword evidence="4 7" id="KW-1133">Transmembrane helix</keyword>
<dbReference type="Gene3D" id="1.20.1740.10">
    <property type="entry name" value="Amino acid/polyamine transporter I"/>
    <property type="match status" value="1"/>
</dbReference>
<keyword evidence="5 7" id="KW-0472">Membrane</keyword>
<feature type="transmembrane region" description="Helical" evidence="7">
    <location>
        <begin position="298"/>
        <end position="325"/>
    </location>
</feature>
<feature type="transmembrane region" description="Helical" evidence="7">
    <location>
        <begin position="359"/>
        <end position="379"/>
    </location>
</feature>
<dbReference type="InterPro" id="IPR002293">
    <property type="entry name" value="AA/rel_permease1"/>
</dbReference>
<keyword evidence="3 7" id="KW-0812">Transmembrane</keyword>
<sequence length="489" mass="50012">MSVSNPQTLAAPQAAPAGSPDAGTAPRLSGRLGVASIVLIVVAAASPLGVIGGTVPLAIASGNGAGLPFIYLLATAILLLFAVGFTTMTPHVPSAGAFYSYVDKGLGRRAGLGAAFVALLSYLALEAGVYGLFAPAVDEVVRAYGGPALPWWVWAAAALVAVAWLGHRNIELSGKVLAVLLVAEVLIVLVLDAAIVFGGGGSEGLSAGFITPSTVLSGAPGIALLFAILSFIGFEATAVFRDEARDPDKTIPRATYVALLVVGGFYALSSWLLISVWGDNGIVQKATDAPGTLLSETTALYLGTAGSHIVQVLLASSLFACILSFHNISSRYFFQLSRKGIFPPKLASTHAKHRSPHRASGAATAVVALFLLVAVVAGWDPIVQFYTWFAGFSSLGVVVLMTLTSVAVLVFFRRQGAPARSWKRSLAPALGLLGLLGILGLILQNLPTLVGNSVPLAIAVVVLILACFGAGAVVASKRPKAAAGAAPTS</sequence>
<dbReference type="EMBL" id="CP093326">
    <property type="protein sequence ID" value="UNK45790.1"/>
    <property type="molecule type" value="Genomic_DNA"/>
</dbReference>
<dbReference type="RefSeq" id="WP_241913959.1">
    <property type="nucleotide sequence ID" value="NZ_CP093326.1"/>
</dbReference>
<feature type="transmembrane region" description="Helical" evidence="7">
    <location>
        <begin position="37"/>
        <end position="59"/>
    </location>
</feature>
<dbReference type="PIRSF" id="PIRSF006060">
    <property type="entry name" value="AA_transporter"/>
    <property type="match status" value="1"/>
</dbReference>
<gene>
    <name evidence="8" type="ORF">MNQ99_18060</name>
</gene>
<dbReference type="PANTHER" id="PTHR42770">
    <property type="entry name" value="AMINO ACID TRANSPORTER-RELATED"/>
    <property type="match status" value="1"/>
</dbReference>
<keyword evidence="9" id="KW-1185">Reference proteome</keyword>
<feature type="transmembrane region" description="Helical" evidence="7">
    <location>
        <begin position="424"/>
        <end position="443"/>
    </location>
</feature>
<evidence type="ECO:0000313" key="9">
    <source>
        <dbReference type="Proteomes" id="UP000829069"/>
    </source>
</evidence>
<accession>A0ABY3W6B0</accession>
<evidence type="ECO:0000256" key="4">
    <source>
        <dbReference type="ARBA" id="ARBA00022989"/>
    </source>
</evidence>
<dbReference type="Proteomes" id="UP000829069">
    <property type="component" value="Chromosome"/>
</dbReference>
<evidence type="ECO:0000256" key="7">
    <source>
        <dbReference type="SAM" id="Phobius"/>
    </source>
</evidence>
<comment type="subcellular location">
    <subcellularLocation>
        <location evidence="1">Cell membrane</location>
        <topology evidence="1">Multi-pass membrane protein</topology>
    </subcellularLocation>
</comment>
<reference evidence="8 9" key="1">
    <citation type="submission" date="2022-03" db="EMBL/GenBank/DDBJ databases">
        <title>Isotopic signatures of nitrous oxide derived from detoxification processes.</title>
        <authorList>
            <person name="Behrendt U."/>
            <person name="Buchen C."/>
            <person name="Well R."/>
            <person name="Ulrich A."/>
            <person name="Rohe L."/>
            <person name="Kolb S."/>
            <person name="Schloter M."/>
            <person name="Horn M.A."/>
            <person name="Augustin J."/>
        </authorList>
    </citation>
    <scope>NUCLEOTIDE SEQUENCE [LARGE SCALE GENOMIC DNA]</scope>
    <source>
        <strain evidence="8 9">S4-C24</strain>
    </source>
</reference>
<feature type="transmembrane region" description="Helical" evidence="7">
    <location>
        <begin position="255"/>
        <end position="278"/>
    </location>
</feature>
<dbReference type="InterPro" id="IPR050367">
    <property type="entry name" value="APC_superfamily"/>
</dbReference>
<feature type="region of interest" description="Disordered" evidence="6">
    <location>
        <begin position="1"/>
        <end position="23"/>
    </location>
</feature>
<evidence type="ECO:0000256" key="6">
    <source>
        <dbReference type="SAM" id="MobiDB-lite"/>
    </source>
</evidence>
<feature type="transmembrane region" description="Helical" evidence="7">
    <location>
        <begin position="65"/>
        <end position="89"/>
    </location>
</feature>
<evidence type="ECO:0000313" key="8">
    <source>
        <dbReference type="EMBL" id="UNK45790.1"/>
    </source>
</evidence>
<organism evidence="8 9">
    <name type="scientific">Arthrobacter sulfonylureivorans</name>
    <dbReference type="NCBI Taxonomy" id="2486855"/>
    <lineage>
        <taxon>Bacteria</taxon>
        <taxon>Bacillati</taxon>
        <taxon>Actinomycetota</taxon>
        <taxon>Actinomycetes</taxon>
        <taxon>Micrococcales</taxon>
        <taxon>Micrococcaceae</taxon>
        <taxon>Arthrobacter</taxon>
    </lineage>
</organism>
<keyword evidence="2" id="KW-1003">Cell membrane</keyword>